<sequence>MMKKQEDMYKVLLEKQEDKYKVALEKQENMYKALLETIEQKEKDRITREEIWRNLETERIRKETEQMEKDRITREETWRNLENERMGKEEERRAEDSRRSLAVLSLVGKFLGQQVIDNAGPLGQQEINTPQSIEQQKINVPQSSEIISHDQSGQKKQMFHNWTKHEAQALISVRMAIEQKFRPGARKSRISWEEISLGMASMGITKTAKQCRDKWETMIKCFKRAEKSGRTKAENAKTCPYFQELDIMEEPLLISSASKCRSRFFTCNICFTELPLERKFKGCRHPYCTSCWCRALCESAVFLDASTGGVAYGRSYCPYRNCSKLVLNECVGYSSSSKSTESNCPSRKKPICFHCMIVKKKKRWRRCPSCKHYVERNEETEQMKKDRITREETWWNVETETMRKEERRAQVDTHLSLALRRQVVSTPKSTGKQIISIPQSPKIILQDQSGKKKQGLKKWLKHEVQALISLRMEMQHKMLSRSAKFGMWEEISLGMASMGFTRTAMKCKGKWDTINRSFKTAAGIGQKGAENAATSCPYFLEMDMFYKQCLVEAEIETS</sequence>
<evidence type="ECO:0000256" key="3">
    <source>
        <dbReference type="ARBA" id="ARBA00023125"/>
    </source>
</evidence>
<reference evidence="7 8" key="1">
    <citation type="journal article" date="2018" name="Science">
        <title>The opium poppy genome and morphinan production.</title>
        <authorList>
            <person name="Guo L."/>
            <person name="Winzer T."/>
            <person name="Yang X."/>
            <person name="Li Y."/>
            <person name="Ning Z."/>
            <person name="He Z."/>
            <person name="Teodor R."/>
            <person name="Lu Y."/>
            <person name="Bowser T.A."/>
            <person name="Graham I.A."/>
            <person name="Ye K."/>
        </authorList>
    </citation>
    <scope>NUCLEOTIDE SEQUENCE [LARGE SCALE GENOMIC DNA]</scope>
    <source>
        <strain evidence="8">cv. HN1</strain>
        <tissue evidence="7">Leaves</tissue>
    </source>
</reference>
<dbReference type="Gene3D" id="1.10.10.60">
    <property type="entry name" value="Homeodomain-like"/>
    <property type="match status" value="2"/>
</dbReference>
<evidence type="ECO:0000313" key="8">
    <source>
        <dbReference type="Proteomes" id="UP000316621"/>
    </source>
</evidence>
<dbReference type="SMART" id="SM00717">
    <property type="entry name" value="SANT"/>
    <property type="match status" value="2"/>
</dbReference>
<evidence type="ECO:0000256" key="4">
    <source>
        <dbReference type="ARBA" id="ARBA00023163"/>
    </source>
</evidence>
<dbReference type="InterPro" id="IPR001005">
    <property type="entry name" value="SANT/Myb"/>
</dbReference>
<evidence type="ECO:0000259" key="6">
    <source>
        <dbReference type="PROSITE" id="PS50090"/>
    </source>
</evidence>
<proteinExistence type="predicted"/>
<dbReference type="PANTHER" id="PTHR21654:SF7">
    <property type="entry name" value="HOMEODOMAIN-LIKE SUPERFAMILY PROTEIN"/>
    <property type="match status" value="1"/>
</dbReference>
<protein>
    <recommendedName>
        <fullName evidence="6">Myb-like domain-containing protein</fullName>
    </recommendedName>
</protein>
<feature type="domain" description="Myb-like" evidence="6">
    <location>
        <begin position="458"/>
        <end position="515"/>
    </location>
</feature>
<dbReference type="GO" id="GO:0006355">
    <property type="term" value="P:regulation of DNA-templated transcription"/>
    <property type="evidence" value="ECO:0007669"/>
    <property type="project" value="UniProtKB-ARBA"/>
</dbReference>
<name>A0A4Y7IHD3_PAPSO</name>
<keyword evidence="3" id="KW-0238">DNA-binding</keyword>
<dbReference type="PANTHER" id="PTHR21654">
    <property type="entry name" value="FI21293P1"/>
    <property type="match status" value="1"/>
</dbReference>
<dbReference type="Proteomes" id="UP000316621">
    <property type="component" value="Chromosome 1"/>
</dbReference>
<keyword evidence="2" id="KW-0805">Transcription regulation</keyword>
<dbReference type="InterPro" id="IPR009057">
    <property type="entry name" value="Homeodomain-like_sf"/>
</dbReference>
<dbReference type="PROSITE" id="PS50090">
    <property type="entry name" value="MYB_LIKE"/>
    <property type="match status" value="2"/>
</dbReference>
<organism evidence="7 8">
    <name type="scientific">Papaver somniferum</name>
    <name type="common">Opium poppy</name>
    <dbReference type="NCBI Taxonomy" id="3469"/>
    <lineage>
        <taxon>Eukaryota</taxon>
        <taxon>Viridiplantae</taxon>
        <taxon>Streptophyta</taxon>
        <taxon>Embryophyta</taxon>
        <taxon>Tracheophyta</taxon>
        <taxon>Spermatophyta</taxon>
        <taxon>Magnoliopsida</taxon>
        <taxon>Ranunculales</taxon>
        <taxon>Papaveraceae</taxon>
        <taxon>Papaveroideae</taxon>
        <taxon>Papaver</taxon>
    </lineage>
</organism>
<keyword evidence="5" id="KW-0539">Nucleus</keyword>
<gene>
    <name evidence="7" type="ORF">C5167_039819</name>
</gene>
<keyword evidence="4" id="KW-0804">Transcription</keyword>
<accession>A0A4Y7IHD3</accession>
<keyword evidence="8" id="KW-1185">Reference proteome</keyword>
<evidence type="ECO:0000313" key="7">
    <source>
        <dbReference type="EMBL" id="RZC46855.1"/>
    </source>
</evidence>
<dbReference type="GO" id="GO:0005634">
    <property type="term" value="C:nucleus"/>
    <property type="evidence" value="ECO:0007669"/>
    <property type="project" value="UniProtKB-SubCell"/>
</dbReference>
<dbReference type="Gramene" id="RZC46855">
    <property type="protein sequence ID" value="RZC46855"/>
    <property type="gene ID" value="C5167_039819"/>
</dbReference>
<dbReference type="InterPro" id="IPR044822">
    <property type="entry name" value="Myb_DNA-bind_4"/>
</dbReference>
<evidence type="ECO:0000256" key="1">
    <source>
        <dbReference type="ARBA" id="ARBA00004123"/>
    </source>
</evidence>
<feature type="domain" description="Myb-like" evidence="6">
    <location>
        <begin position="161"/>
        <end position="219"/>
    </location>
</feature>
<dbReference type="GO" id="GO:0003677">
    <property type="term" value="F:DNA binding"/>
    <property type="evidence" value="ECO:0007669"/>
    <property type="project" value="UniProtKB-KW"/>
</dbReference>
<evidence type="ECO:0000256" key="5">
    <source>
        <dbReference type="ARBA" id="ARBA00023242"/>
    </source>
</evidence>
<dbReference type="Pfam" id="PF13837">
    <property type="entry name" value="Myb_DNA-bind_4"/>
    <property type="match status" value="2"/>
</dbReference>
<dbReference type="AlphaFoldDB" id="A0A4Y7IHD3"/>
<comment type="subcellular location">
    <subcellularLocation>
        <location evidence="1">Nucleus</location>
    </subcellularLocation>
</comment>
<dbReference type="EMBL" id="CM010715">
    <property type="protein sequence ID" value="RZC46855.1"/>
    <property type="molecule type" value="Genomic_DNA"/>
</dbReference>
<evidence type="ECO:0000256" key="2">
    <source>
        <dbReference type="ARBA" id="ARBA00023015"/>
    </source>
</evidence>
<dbReference type="SUPFAM" id="SSF46689">
    <property type="entry name" value="Homeodomain-like"/>
    <property type="match status" value="1"/>
</dbReference>